<feature type="signal peptide" evidence="2">
    <location>
        <begin position="1"/>
        <end position="24"/>
    </location>
</feature>
<sequence length="186" mass="21029">MNFLQCKHLKKTALLLLAMTTLWGCDFIMDKKPDDSVNVDATQEIIISKDKEMAKLLVEATEKNYEIIEIVEQIKTISTPDSIEAIANDLEADHNLLSNAYNRIARESLISIPEESVTANQDYNIKNVDSLEPVLKIITNNIETQINALNQLEQAVDNAEIAQLTFKSKRVLKENLQKMENVINSI</sequence>
<protein>
    <recommendedName>
        <fullName evidence="5">DUF4142 domain-containing protein</fullName>
    </recommendedName>
</protein>
<accession>A0ABV8AJG8</accession>
<dbReference type="Proteomes" id="UP001595812">
    <property type="component" value="Unassembled WGS sequence"/>
</dbReference>
<evidence type="ECO:0000313" key="4">
    <source>
        <dbReference type="Proteomes" id="UP001595812"/>
    </source>
</evidence>
<evidence type="ECO:0008006" key="5">
    <source>
        <dbReference type="Google" id="ProtNLM"/>
    </source>
</evidence>
<keyword evidence="4" id="KW-1185">Reference proteome</keyword>
<reference evidence="4" key="1">
    <citation type="journal article" date="2019" name="Int. J. Syst. Evol. Microbiol.">
        <title>The Global Catalogue of Microorganisms (GCM) 10K type strain sequencing project: providing services to taxonomists for standard genome sequencing and annotation.</title>
        <authorList>
            <consortium name="The Broad Institute Genomics Platform"/>
            <consortium name="The Broad Institute Genome Sequencing Center for Infectious Disease"/>
            <person name="Wu L."/>
            <person name="Ma J."/>
        </authorList>
    </citation>
    <scope>NUCLEOTIDE SEQUENCE [LARGE SCALE GENOMIC DNA]</scope>
    <source>
        <strain evidence="4">CECT 8979</strain>
    </source>
</reference>
<dbReference type="RefSeq" id="WP_386098501.1">
    <property type="nucleotide sequence ID" value="NZ_JBHSAT010000004.1"/>
</dbReference>
<feature type="chain" id="PRO_5046202135" description="DUF4142 domain-containing protein" evidence="2">
    <location>
        <begin position="25"/>
        <end position="186"/>
    </location>
</feature>
<name>A0ABV8AJG8_9FLAO</name>
<proteinExistence type="predicted"/>
<dbReference type="EMBL" id="JBHSAT010000004">
    <property type="protein sequence ID" value="MFC3877021.1"/>
    <property type="molecule type" value="Genomic_DNA"/>
</dbReference>
<comment type="caution">
    <text evidence="3">The sequence shown here is derived from an EMBL/GenBank/DDBJ whole genome shotgun (WGS) entry which is preliminary data.</text>
</comment>
<organism evidence="3 4">
    <name type="scientific">Winogradskyella maritima</name>
    <dbReference type="NCBI Taxonomy" id="1517766"/>
    <lineage>
        <taxon>Bacteria</taxon>
        <taxon>Pseudomonadati</taxon>
        <taxon>Bacteroidota</taxon>
        <taxon>Flavobacteriia</taxon>
        <taxon>Flavobacteriales</taxon>
        <taxon>Flavobacteriaceae</taxon>
        <taxon>Winogradskyella</taxon>
    </lineage>
</organism>
<gene>
    <name evidence="3" type="ORF">ACFOSX_07220</name>
</gene>
<evidence type="ECO:0000313" key="3">
    <source>
        <dbReference type="EMBL" id="MFC3877021.1"/>
    </source>
</evidence>
<feature type="coiled-coil region" evidence="1">
    <location>
        <begin position="135"/>
        <end position="162"/>
    </location>
</feature>
<evidence type="ECO:0000256" key="2">
    <source>
        <dbReference type="SAM" id="SignalP"/>
    </source>
</evidence>
<keyword evidence="1" id="KW-0175">Coiled coil</keyword>
<evidence type="ECO:0000256" key="1">
    <source>
        <dbReference type="SAM" id="Coils"/>
    </source>
</evidence>
<keyword evidence="2" id="KW-0732">Signal</keyword>